<organism evidence="2 3">
    <name type="scientific">Candidatus Gottesmanbacteria bacterium CG1_02_37_22</name>
    <dbReference type="NCBI Taxonomy" id="1805209"/>
    <lineage>
        <taxon>Bacteria</taxon>
        <taxon>Candidatus Gottesmaniibacteriota</taxon>
    </lineage>
</organism>
<evidence type="ECO:0008006" key="4">
    <source>
        <dbReference type="Google" id="ProtNLM"/>
    </source>
</evidence>
<keyword evidence="1" id="KW-1133">Transmembrane helix</keyword>
<feature type="transmembrane region" description="Helical" evidence="1">
    <location>
        <begin position="14"/>
        <end position="34"/>
    </location>
</feature>
<feature type="transmembrane region" description="Helical" evidence="1">
    <location>
        <begin position="260"/>
        <end position="285"/>
    </location>
</feature>
<dbReference type="Proteomes" id="UP000183120">
    <property type="component" value="Unassembled WGS sequence"/>
</dbReference>
<dbReference type="InterPro" id="IPR012507">
    <property type="entry name" value="YibE_F"/>
</dbReference>
<gene>
    <name evidence="2" type="ORF">AUJ73_01290</name>
</gene>
<protein>
    <recommendedName>
        <fullName evidence="4">YibE/F family protein</fullName>
    </recommendedName>
</protein>
<keyword evidence="1" id="KW-0472">Membrane</keyword>
<feature type="transmembrane region" description="Helical" evidence="1">
    <location>
        <begin position="135"/>
        <end position="153"/>
    </location>
</feature>
<proteinExistence type="predicted"/>
<accession>A0A1J4TV56</accession>
<dbReference type="Pfam" id="PF07907">
    <property type="entry name" value="YibE_F"/>
    <property type="match status" value="1"/>
</dbReference>
<name>A0A1J4TV56_9BACT</name>
<dbReference type="PANTHER" id="PTHR41771">
    <property type="entry name" value="MEMBRANE PROTEIN-RELATED"/>
    <property type="match status" value="1"/>
</dbReference>
<feature type="transmembrane region" description="Helical" evidence="1">
    <location>
        <begin position="311"/>
        <end position="333"/>
    </location>
</feature>
<reference evidence="2 3" key="1">
    <citation type="journal article" date="2016" name="Environ. Microbiol.">
        <title>Genomic resolution of a cold subsurface aquifer community provides metabolic insights for novel microbes adapted to high CO concentrations.</title>
        <authorList>
            <person name="Probst A.J."/>
            <person name="Castelle C.J."/>
            <person name="Singh A."/>
            <person name="Brown C.T."/>
            <person name="Anantharaman K."/>
            <person name="Sharon I."/>
            <person name="Hug L.A."/>
            <person name="Burstein D."/>
            <person name="Emerson J.B."/>
            <person name="Thomas B.C."/>
            <person name="Banfield J.F."/>
        </authorList>
    </citation>
    <scope>NUCLEOTIDE SEQUENCE [LARGE SCALE GENOMIC DNA]</scope>
    <source>
        <strain evidence="2">CG1_02_37_22</strain>
    </source>
</reference>
<dbReference type="STRING" id="1805209.AUJ73_01290"/>
<comment type="caution">
    <text evidence="2">The sequence shown here is derived from an EMBL/GenBank/DDBJ whole genome shotgun (WGS) entry which is preliminary data.</text>
</comment>
<feature type="transmembrane region" description="Helical" evidence="1">
    <location>
        <begin position="209"/>
        <end position="231"/>
    </location>
</feature>
<keyword evidence="1" id="KW-0812">Transmembrane</keyword>
<sequence length="387" mass="42844">MLVKKLYLMKIKQIIIWGFIILTFLSYFYFPVFAQEMDNSQTNSSFEETLVGKVVKVLEEKKIEVEGQEPTQYQKLEVLITEGSLKDKTINIEVGDIATVNQQKYQPDEEVVITYTKGFDNEDVFYITDYVRHKSLVWLFVIFVILTVVIGKWRGISSIFGMGLSFLVIFKYILPSISQGADPINTSIIGSLFIIPISFYLSHGFNKKTTVAVVGTLIALVITGLLAKTYIEVARLTGFASEEAAFLQVAKQGVMNMKGLLLAGIIIGVLGVLDDITISQSAVVFQLKKTNPSIKQGELYKAAMNVGQDHIASMVNTLVLVYTGAALPLFLLFINNPKPFHQTINFEPVAEEIVRTLVGSIGLILAVPITTFIASFIAQGGEKNESS</sequence>
<evidence type="ECO:0000313" key="2">
    <source>
        <dbReference type="EMBL" id="OIO15097.1"/>
    </source>
</evidence>
<dbReference type="EMBL" id="MNUY01000018">
    <property type="protein sequence ID" value="OIO15097.1"/>
    <property type="molecule type" value="Genomic_DNA"/>
</dbReference>
<evidence type="ECO:0000313" key="3">
    <source>
        <dbReference type="Proteomes" id="UP000183120"/>
    </source>
</evidence>
<dbReference type="AlphaFoldDB" id="A0A1J4TV56"/>
<feature type="transmembrane region" description="Helical" evidence="1">
    <location>
        <begin position="353"/>
        <end position="378"/>
    </location>
</feature>
<dbReference type="PANTHER" id="PTHR41771:SF1">
    <property type="entry name" value="MEMBRANE PROTEIN"/>
    <property type="match status" value="1"/>
</dbReference>
<evidence type="ECO:0000256" key="1">
    <source>
        <dbReference type="SAM" id="Phobius"/>
    </source>
</evidence>